<name>A0A2H1VY71_SPOFR</name>
<protein>
    <submittedName>
        <fullName evidence="1">SFRICE_023203</fullName>
    </submittedName>
</protein>
<proteinExistence type="predicted"/>
<dbReference type="EMBL" id="ODYU01005173">
    <property type="protein sequence ID" value="SOQ45779.1"/>
    <property type="molecule type" value="Genomic_DNA"/>
</dbReference>
<sequence>MAREHQTKCWQLIMDGALEAADATPRRTTFDKICFLLQMQIEILKISFKSTRRKTLYCMYRVWFGCRSALSNGTLWLGAFGAAQYRSDVHAAVYRCRAASTAGTILSRDMRLEADVAAAADRSPRDVPRACGHGRHTSTARVLLCTTTLFVQILVLRITPSSL</sequence>
<evidence type="ECO:0000313" key="1">
    <source>
        <dbReference type="EMBL" id="SOQ45779.1"/>
    </source>
</evidence>
<reference evidence="1" key="1">
    <citation type="submission" date="2016-07" db="EMBL/GenBank/DDBJ databases">
        <authorList>
            <person name="Bretaudeau A."/>
        </authorList>
    </citation>
    <scope>NUCLEOTIDE SEQUENCE</scope>
    <source>
        <strain evidence="1">Rice</strain>
        <tissue evidence="1">Whole body</tissue>
    </source>
</reference>
<accession>A0A2H1VY71</accession>
<gene>
    <name evidence="1" type="ORF">SFRICE_023203</name>
</gene>
<organism evidence="1">
    <name type="scientific">Spodoptera frugiperda</name>
    <name type="common">Fall armyworm</name>
    <dbReference type="NCBI Taxonomy" id="7108"/>
    <lineage>
        <taxon>Eukaryota</taxon>
        <taxon>Metazoa</taxon>
        <taxon>Ecdysozoa</taxon>
        <taxon>Arthropoda</taxon>
        <taxon>Hexapoda</taxon>
        <taxon>Insecta</taxon>
        <taxon>Pterygota</taxon>
        <taxon>Neoptera</taxon>
        <taxon>Endopterygota</taxon>
        <taxon>Lepidoptera</taxon>
        <taxon>Glossata</taxon>
        <taxon>Ditrysia</taxon>
        <taxon>Noctuoidea</taxon>
        <taxon>Noctuidae</taxon>
        <taxon>Amphipyrinae</taxon>
        <taxon>Spodoptera</taxon>
    </lineage>
</organism>
<dbReference type="AlphaFoldDB" id="A0A2H1VY71"/>